<feature type="region of interest" description="Disordered" evidence="1">
    <location>
        <begin position="66"/>
        <end position="157"/>
    </location>
</feature>
<feature type="region of interest" description="Disordered" evidence="1">
    <location>
        <begin position="1"/>
        <end position="28"/>
    </location>
</feature>
<keyword evidence="2" id="KW-1133">Transmembrane helix</keyword>
<sequence length="157" mass="17172">MASLNNSTLRTDNATSPAASSSELPSDSSSGQFTLSWEIGVIVAIIVIVLAIIAAAIFQRRRRQRVIIIDDTENQQRPHYRDHRSSRRHSSSSSTTQKGARGSNELSGLSLSGSESPITKPPLSVSPSHSKRSSRADPPPEHPSQKPPKYYWNNINV</sequence>
<organism evidence="3 4">
    <name type="scientific">Rhodocollybia butyracea</name>
    <dbReference type="NCBI Taxonomy" id="206335"/>
    <lineage>
        <taxon>Eukaryota</taxon>
        <taxon>Fungi</taxon>
        <taxon>Dikarya</taxon>
        <taxon>Basidiomycota</taxon>
        <taxon>Agaricomycotina</taxon>
        <taxon>Agaricomycetes</taxon>
        <taxon>Agaricomycetidae</taxon>
        <taxon>Agaricales</taxon>
        <taxon>Marasmiineae</taxon>
        <taxon>Omphalotaceae</taxon>
        <taxon>Rhodocollybia</taxon>
    </lineage>
</organism>
<feature type="transmembrane region" description="Helical" evidence="2">
    <location>
        <begin position="35"/>
        <end position="58"/>
    </location>
</feature>
<feature type="compositionally biased region" description="Low complexity" evidence="1">
    <location>
        <begin position="16"/>
        <end position="28"/>
    </location>
</feature>
<dbReference type="Proteomes" id="UP000772434">
    <property type="component" value="Unassembled WGS sequence"/>
</dbReference>
<keyword evidence="4" id="KW-1185">Reference proteome</keyword>
<feature type="compositionally biased region" description="Basic and acidic residues" evidence="1">
    <location>
        <begin position="134"/>
        <end position="144"/>
    </location>
</feature>
<feature type="compositionally biased region" description="Polar residues" evidence="1">
    <location>
        <begin position="1"/>
        <end position="15"/>
    </location>
</feature>
<reference evidence="3" key="1">
    <citation type="submission" date="2020-11" db="EMBL/GenBank/DDBJ databases">
        <authorList>
            <consortium name="DOE Joint Genome Institute"/>
            <person name="Ahrendt S."/>
            <person name="Riley R."/>
            <person name="Andreopoulos W."/>
            <person name="Labutti K."/>
            <person name="Pangilinan J."/>
            <person name="Ruiz-Duenas F.J."/>
            <person name="Barrasa J.M."/>
            <person name="Sanchez-Garcia M."/>
            <person name="Camarero S."/>
            <person name="Miyauchi S."/>
            <person name="Serrano A."/>
            <person name="Linde D."/>
            <person name="Babiker R."/>
            <person name="Drula E."/>
            <person name="Ayuso-Fernandez I."/>
            <person name="Pacheco R."/>
            <person name="Padilla G."/>
            <person name="Ferreira P."/>
            <person name="Barriuso J."/>
            <person name="Kellner H."/>
            <person name="Castanera R."/>
            <person name="Alfaro M."/>
            <person name="Ramirez L."/>
            <person name="Pisabarro A.G."/>
            <person name="Kuo A."/>
            <person name="Tritt A."/>
            <person name="Lipzen A."/>
            <person name="He G."/>
            <person name="Yan M."/>
            <person name="Ng V."/>
            <person name="Cullen D."/>
            <person name="Martin F."/>
            <person name="Rosso M.-N."/>
            <person name="Henrissat B."/>
            <person name="Hibbett D."/>
            <person name="Martinez A.T."/>
            <person name="Grigoriev I.V."/>
        </authorList>
    </citation>
    <scope>NUCLEOTIDE SEQUENCE</scope>
    <source>
        <strain evidence="3">AH 40177</strain>
    </source>
</reference>
<name>A0A9P5U393_9AGAR</name>
<proteinExistence type="predicted"/>
<comment type="caution">
    <text evidence="3">The sequence shown here is derived from an EMBL/GenBank/DDBJ whole genome shotgun (WGS) entry which is preliminary data.</text>
</comment>
<dbReference type="EMBL" id="JADNRY010000103">
    <property type="protein sequence ID" value="KAF9065475.1"/>
    <property type="molecule type" value="Genomic_DNA"/>
</dbReference>
<evidence type="ECO:0000256" key="2">
    <source>
        <dbReference type="SAM" id="Phobius"/>
    </source>
</evidence>
<keyword evidence="2" id="KW-0812">Transmembrane</keyword>
<evidence type="ECO:0000313" key="3">
    <source>
        <dbReference type="EMBL" id="KAF9065475.1"/>
    </source>
</evidence>
<dbReference type="AlphaFoldDB" id="A0A9P5U393"/>
<protein>
    <submittedName>
        <fullName evidence="3">Uncharacterized protein</fullName>
    </submittedName>
</protein>
<accession>A0A9P5U393</accession>
<feature type="compositionally biased region" description="Basic residues" evidence="1">
    <location>
        <begin position="78"/>
        <end position="90"/>
    </location>
</feature>
<gene>
    <name evidence="3" type="ORF">BDP27DRAFT_1331938</name>
</gene>
<evidence type="ECO:0000256" key="1">
    <source>
        <dbReference type="SAM" id="MobiDB-lite"/>
    </source>
</evidence>
<keyword evidence="2" id="KW-0472">Membrane</keyword>
<feature type="compositionally biased region" description="Low complexity" evidence="1">
    <location>
        <begin position="102"/>
        <end position="116"/>
    </location>
</feature>
<evidence type="ECO:0000313" key="4">
    <source>
        <dbReference type="Proteomes" id="UP000772434"/>
    </source>
</evidence>